<protein>
    <recommendedName>
        <fullName evidence="1">Bbp19-like phage domain-containing protein</fullName>
    </recommendedName>
</protein>
<dbReference type="InterPro" id="IPR057447">
    <property type="entry name" value="Bbp19-like_phage"/>
</dbReference>
<dbReference type="EMBL" id="LR798196">
    <property type="protein sequence ID" value="CAB5144732.1"/>
    <property type="molecule type" value="Genomic_DNA"/>
</dbReference>
<organism evidence="2">
    <name type="scientific">uncultured Caudovirales phage</name>
    <dbReference type="NCBI Taxonomy" id="2100421"/>
    <lineage>
        <taxon>Viruses</taxon>
        <taxon>Duplodnaviria</taxon>
        <taxon>Heunggongvirae</taxon>
        <taxon>Uroviricota</taxon>
        <taxon>Caudoviricetes</taxon>
        <taxon>Peduoviridae</taxon>
        <taxon>Maltschvirus</taxon>
        <taxon>Maltschvirus maltsch</taxon>
    </lineage>
</organism>
<gene>
    <name evidence="2" type="ORF">UFOVP147_29</name>
</gene>
<sequence length="92" mass="10755">MRKQTDAQAFVAERRTDYVRTFNTPHGEKVMADLAKFCRANESTFHPDPRVHAALEGRREVWLRLRQHMDLSDQELWALFGAPVHQPTQELP</sequence>
<name>A0A6J7W1N4_9CAUD</name>
<feature type="domain" description="Bbp19-like phage" evidence="1">
    <location>
        <begin position="18"/>
        <end position="79"/>
    </location>
</feature>
<dbReference type="Pfam" id="PF25181">
    <property type="entry name" value="Phage_Bbp19"/>
    <property type="match status" value="1"/>
</dbReference>
<proteinExistence type="predicted"/>
<accession>A0A6J7W1N4</accession>
<reference evidence="2" key="1">
    <citation type="submission" date="2020-05" db="EMBL/GenBank/DDBJ databases">
        <authorList>
            <person name="Chiriac C."/>
            <person name="Salcher M."/>
            <person name="Ghai R."/>
            <person name="Kavagutti S V."/>
        </authorList>
    </citation>
    <scope>NUCLEOTIDE SEQUENCE</scope>
</reference>
<evidence type="ECO:0000313" key="2">
    <source>
        <dbReference type="EMBL" id="CAB5144732.1"/>
    </source>
</evidence>
<evidence type="ECO:0000259" key="1">
    <source>
        <dbReference type="Pfam" id="PF25181"/>
    </source>
</evidence>